<gene>
    <name evidence="8" type="ORF">FL622_13955</name>
</gene>
<dbReference type="Gene3D" id="3.40.720.10">
    <property type="entry name" value="Alkaline Phosphatase, subunit A"/>
    <property type="match status" value="1"/>
</dbReference>
<dbReference type="OrthoDB" id="9760224at2"/>
<feature type="transmembrane region" description="Helical" evidence="6">
    <location>
        <begin position="143"/>
        <end position="164"/>
    </location>
</feature>
<dbReference type="AlphaFoldDB" id="A0A550J816"/>
<keyword evidence="3 6" id="KW-0812">Transmembrane</keyword>
<dbReference type="RefSeq" id="WP_092053920.1">
    <property type="nucleotide sequence ID" value="NZ_FOJJ01000003.1"/>
</dbReference>
<name>A0A550J816_9BACT</name>
<reference evidence="8 9" key="1">
    <citation type="submission" date="2019-07" db="EMBL/GenBank/DDBJ databases">
        <title>Insights of Desulfuromonas acetexigens electromicrobiology.</title>
        <authorList>
            <person name="Katuri K."/>
            <person name="Sapireddy V."/>
            <person name="Shaw D.R."/>
            <person name="Saikaly P."/>
        </authorList>
    </citation>
    <scope>NUCLEOTIDE SEQUENCE [LARGE SCALE GENOMIC DNA]</scope>
    <source>
        <strain evidence="8 9">2873</strain>
    </source>
</reference>
<keyword evidence="2" id="KW-1003">Cell membrane</keyword>
<evidence type="ECO:0000313" key="9">
    <source>
        <dbReference type="Proteomes" id="UP000317155"/>
    </source>
</evidence>
<evidence type="ECO:0000256" key="5">
    <source>
        <dbReference type="ARBA" id="ARBA00023136"/>
    </source>
</evidence>
<dbReference type="PANTHER" id="PTHR47371:SF3">
    <property type="entry name" value="PHOSPHOGLYCEROL TRANSFERASE I"/>
    <property type="match status" value="1"/>
</dbReference>
<dbReference type="CDD" id="cd16015">
    <property type="entry name" value="LTA_synthase"/>
    <property type="match status" value="1"/>
</dbReference>
<comment type="caution">
    <text evidence="8">The sequence shown here is derived from an EMBL/GenBank/DDBJ whole genome shotgun (WGS) entry which is preliminary data.</text>
</comment>
<accession>A0A550J816</accession>
<keyword evidence="9" id="KW-1185">Reference proteome</keyword>
<evidence type="ECO:0000256" key="6">
    <source>
        <dbReference type="SAM" id="Phobius"/>
    </source>
</evidence>
<comment type="subcellular location">
    <subcellularLocation>
        <location evidence="1">Cell membrane</location>
        <topology evidence="1">Multi-pass membrane protein</topology>
    </subcellularLocation>
</comment>
<feature type="transmembrane region" description="Helical" evidence="6">
    <location>
        <begin position="185"/>
        <end position="203"/>
    </location>
</feature>
<evidence type="ECO:0000256" key="1">
    <source>
        <dbReference type="ARBA" id="ARBA00004651"/>
    </source>
</evidence>
<evidence type="ECO:0000256" key="3">
    <source>
        <dbReference type="ARBA" id="ARBA00022692"/>
    </source>
</evidence>
<keyword evidence="5 6" id="KW-0472">Membrane</keyword>
<dbReference type="SUPFAM" id="SSF53649">
    <property type="entry name" value="Alkaline phosphatase-like"/>
    <property type="match status" value="1"/>
</dbReference>
<evidence type="ECO:0000256" key="4">
    <source>
        <dbReference type="ARBA" id="ARBA00022989"/>
    </source>
</evidence>
<feature type="transmembrane region" description="Helical" evidence="6">
    <location>
        <begin position="20"/>
        <end position="39"/>
    </location>
</feature>
<dbReference type="InterPro" id="IPR000917">
    <property type="entry name" value="Sulfatase_N"/>
</dbReference>
<evidence type="ECO:0000256" key="2">
    <source>
        <dbReference type="ARBA" id="ARBA00022475"/>
    </source>
</evidence>
<dbReference type="PANTHER" id="PTHR47371">
    <property type="entry name" value="LIPOTEICHOIC ACID SYNTHASE"/>
    <property type="match status" value="1"/>
</dbReference>
<keyword evidence="4 6" id="KW-1133">Transmembrane helix</keyword>
<evidence type="ECO:0000259" key="7">
    <source>
        <dbReference type="Pfam" id="PF00884"/>
    </source>
</evidence>
<dbReference type="GO" id="GO:0005886">
    <property type="term" value="C:plasma membrane"/>
    <property type="evidence" value="ECO:0007669"/>
    <property type="project" value="UniProtKB-SubCell"/>
</dbReference>
<dbReference type="Pfam" id="PF00884">
    <property type="entry name" value="Sulfatase"/>
    <property type="match status" value="1"/>
</dbReference>
<feature type="transmembrane region" description="Helical" evidence="6">
    <location>
        <begin position="88"/>
        <end position="106"/>
    </location>
</feature>
<dbReference type="EMBL" id="VJVV01000011">
    <property type="protein sequence ID" value="TRO79367.1"/>
    <property type="molecule type" value="Genomic_DNA"/>
</dbReference>
<sequence>MAKLLQGISRLFSGEARFIAGLYLLLATLFAALRLVLLVRNTNLAEGVATGELLKSFLVGARFDLAVASYLLIPLFLLLVGLSQRWRWRIVFGFGVLTASLLLLGISEAEFYGEFESRYNALVYEYLSHPQIVGEMIWEGYPVVRYTLIWLLLAACWGIGLWFLARRHLRPAPLAATPRQSLLRIMGTTLSLAAMVVVLRGGISGEPLRWGDAFFSESTFANHLALNGLFTLGRSGWDKIYSKQAFWAKSLPVDEALATSRAMLALPGETSLADEQHPLLRAEPQAVLLGNGRPLNVVVILMESFSARFVGALGADRPLTPEFDRLAEGGILFERAFSNGTHTHQGVYATLTSFPNLPGYEYLMKMMEANQEFSGLPTLLNRYGYESVFLYNGLLSWDNKEGFLRQHGIDHFVGTDDYVDPTFVDPVWGVSDYDVYARANQEFRGLAAQGPFFGSILTLSNHAPFNLPEPLPFERIRSDDGYEGRYNGMRYADWALGEFFRMAEKEDYFKDTLFVVTGDHGFGYPPMITPMALGRFHVPLLFYAPGLLDEPGLRRRTVASQVDIGPSVLGLLGMNAPHQGWGRNLFSPTLQDEGFAVIKPSGGEELVALIEGDRLLLVAPKEKPELYRYDLGFPPGGSEDRYREEKSLAKEMEKRLLAYVQTGILSLRARNLGLPDGEVPQLVQRKPVAAGAAAN</sequence>
<dbReference type="Proteomes" id="UP000317155">
    <property type="component" value="Unassembled WGS sequence"/>
</dbReference>
<dbReference type="InterPro" id="IPR017850">
    <property type="entry name" value="Alkaline_phosphatase_core_sf"/>
</dbReference>
<proteinExistence type="predicted"/>
<protein>
    <submittedName>
        <fullName evidence="8">LTA synthase family protein</fullName>
    </submittedName>
</protein>
<organism evidence="8 9">
    <name type="scientific">Trichloromonas acetexigens</name>
    <dbReference type="NCBI Taxonomy" id="38815"/>
    <lineage>
        <taxon>Bacteria</taxon>
        <taxon>Pseudomonadati</taxon>
        <taxon>Thermodesulfobacteriota</taxon>
        <taxon>Desulfuromonadia</taxon>
        <taxon>Desulfuromonadales</taxon>
        <taxon>Trichloromonadaceae</taxon>
        <taxon>Trichloromonas</taxon>
    </lineage>
</organism>
<dbReference type="InterPro" id="IPR050448">
    <property type="entry name" value="OpgB/LTA_synthase_biosynth"/>
</dbReference>
<evidence type="ECO:0000313" key="8">
    <source>
        <dbReference type="EMBL" id="TRO79367.1"/>
    </source>
</evidence>
<feature type="domain" description="Sulfatase N-terminal" evidence="7">
    <location>
        <begin position="296"/>
        <end position="574"/>
    </location>
</feature>
<feature type="transmembrane region" description="Helical" evidence="6">
    <location>
        <begin position="59"/>
        <end position="81"/>
    </location>
</feature>
<dbReference type="Gene3D" id="3.30.1120.80">
    <property type="match status" value="1"/>
</dbReference>